<evidence type="ECO:0000256" key="4">
    <source>
        <dbReference type="ARBA" id="ARBA00022559"/>
    </source>
</evidence>
<dbReference type="GO" id="GO:0005576">
    <property type="term" value="C:extracellular region"/>
    <property type="evidence" value="ECO:0007669"/>
    <property type="project" value="UniProtKB-SubCell"/>
</dbReference>
<evidence type="ECO:0000256" key="2">
    <source>
        <dbReference type="ARBA" id="ARBA00006926"/>
    </source>
</evidence>
<proteinExistence type="inferred from homology"/>
<comment type="subcellular location">
    <subcellularLocation>
        <location evidence="1">Secreted</location>
    </subcellularLocation>
</comment>
<keyword evidence="3" id="KW-0964">Secreted</keyword>
<dbReference type="GO" id="GO:0004602">
    <property type="term" value="F:glutathione peroxidase activity"/>
    <property type="evidence" value="ECO:0007669"/>
    <property type="project" value="TreeGrafter"/>
</dbReference>
<dbReference type="PIRSF" id="PIRSF000303">
    <property type="entry name" value="Glutathion_perox"/>
    <property type="match status" value="1"/>
</dbReference>
<dbReference type="InterPro" id="IPR036249">
    <property type="entry name" value="Thioredoxin-like_sf"/>
</dbReference>
<dbReference type="PANTHER" id="PTHR11592">
    <property type="entry name" value="GLUTATHIONE PEROXIDASE"/>
    <property type="match status" value="1"/>
</dbReference>
<comment type="caution">
    <text evidence="7">The sequence shown here is derived from an EMBL/GenBank/DDBJ whole genome shotgun (WGS) entry which is preliminary data.</text>
</comment>
<dbReference type="InterPro" id="IPR000889">
    <property type="entry name" value="Glutathione_peroxidase"/>
</dbReference>
<gene>
    <name evidence="7" type="ORF">PPROV_000860700</name>
</gene>
<dbReference type="Proteomes" id="UP000660262">
    <property type="component" value="Unassembled WGS sequence"/>
</dbReference>
<reference evidence="7" key="1">
    <citation type="submission" date="2020-10" db="EMBL/GenBank/DDBJ databases">
        <title>Unveiling of a novel bifunctional photoreceptor, Dualchrome1, isolated from a cosmopolitan green alga.</title>
        <authorList>
            <person name="Suzuki S."/>
            <person name="Kawachi M."/>
        </authorList>
    </citation>
    <scope>NUCLEOTIDE SEQUENCE</scope>
    <source>
        <strain evidence="7">NIES 2893</strain>
    </source>
</reference>
<name>A0A830HRY2_9CHLO</name>
<keyword evidence="4 7" id="KW-0575">Peroxidase</keyword>
<evidence type="ECO:0000256" key="1">
    <source>
        <dbReference type="ARBA" id="ARBA00004613"/>
    </source>
</evidence>
<dbReference type="EMBL" id="BNJQ01000026">
    <property type="protein sequence ID" value="GHP09872.1"/>
    <property type="molecule type" value="Genomic_DNA"/>
</dbReference>
<evidence type="ECO:0000256" key="6">
    <source>
        <dbReference type="ARBA" id="ARBA00023002"/>
    </source>
</evidence>
<dbReference type="Gene3D" id="3.40.30.10">
    <property type="entry name" value="Glutaredoxin"/>
    <property type="match status" value="1"/>
</dbReference>
<dbReference type="PROSITE" id="PS51355">
    <property type="entry name" value="GLUTATHIONE_PEROXID_3"/>
    <property type="match status" value="1"/>
</dbReference>
<sequence>MNELTDMFPSDKFAILACPSNQFGKQTNEADFELLNTLKYVRPGGGYEPKFPLSTKIDINGATAHPLFAWMRAEQPFPSDDCGGQGSAFIMQDLTRLGWSPVTRTDVIWNFEKFLINQEGKCVRRYSPKLPTIDVKNDINTLITHGPNALN</sequence>
<dbReference type="OrthoDB" id="446890at2759"/>
<dbReference type="GO" id="GO:0006979">
    <property type="term" value="P:response to oxidative stress"/>
    <property type="evidence" value="ECO:0007669"/>
    <property type="project" value="InterPro"/>
</dbReference>
<dbReference type="SUPFAM" id="SSF52833">
    <property type="entry name" value="Thioredoxin-like"/>
    <property type="match status" value="1"/>
</dbReference>
<evidence type="ECO:0000313" key="8">
    <source>
        <dbReference type="Proteomes" id="UP000660262"/>
    </source>
</evidence>
<evidence type="ECO:0000313" key="7">
    <source>
        <dbReference type="EMBL" id="GHP09872.1"/>
    </source>
</evidence>
<keyword evidence="5" id="KW-0732">Signal</keyword>
<accession>A0A830HRY2</accession>
<comment type="similarity">
    <text evidence="2">Belongs to the glutathione peroxidase family.</text>
</comment>
<dbReference type="PANTHER" id="PTHR11592:SF88">
    <property type="entry name" value="GLUTATHIONE PEROXIDASE-RELATED"/>
    <property type="match status" value="1"/>
</dbReference>
<dbReference type="AlphaFoldDB" id="A0A830HRY2"/>
<organism evidence="7 8">
    <name type="scientific">Pycnococcus provasolii</name>
    <dbReference type="NCBI Taxonomy" id="41880"/>
    <lineage>
        <taxon>Eukaryota</taxon>
        <taxon>Viridiplantae</taxon>
        <taxon>Chlorophyta</taxon>
        <taxon>Pseudoscourfieldiophyceae</taxon>
        <taxon>Pseudoscourfieldiales</taxon>
        <taxon>Pycnococcaceae</taxon>
        <taxon>Pycnococcus</taxon>
    </lineage>
</organism>
<evidence type="ECO:0000256" key="3">
    <source>
        <dbReference type="ARBA" id="ARBA00022525"/>
    </source>
</evidence>
<evidence type="ECO:0000256" key="5">
    <source>
        <dbReference type="ARBA" id="ARBA00022729"/>
    </source>
</evidence>
<keyword evidence="6" id="KW-0560">Oxidoreductase</keyword>
<dbReference type="Pfam" id="PF00255">
    <property type="entry name" value="GSHPx"/>
    <property type="match status" value="1"/>
</dbReference>
<protein>
    <submittedName>
        <fullName evidence="7">Glutathione peroxidase gpx1</fullName>
    </submittedName>
</protein>
<keyword evidence="8" id="KW-1185">Reference proteome</keyword>